<keyword evidence="11" id="KW-1185">Reference proteome</keyword>
<dbReference type="GO" id="GO:0000977">
    <property type="term" value="F:RNA polymerase II transcription regulatory region sequence-specific DNA binding"/>
    <property type="evidence" value="ECO:0007669"/>
    <property type="project" value="TreeGrafter"/>
</dbReference>
<accession>A0AAV4TL95</accession>
<keyword evidence="2" id="KW-0677">Repeat</keyword>
<sequence length="860" mass="94149">MLTLYHQDQLRQFGSGSGPGIIPFGVGFPAGAFENGKGILEMRKEKSRDAARSRRGKENYEFYELAKMLPLPGAITTQLDKASIIRLTISFLKLREFIAHGDPPWRKEGPSIKAGSLRSRSMSSVACDLFEMHQATHILQSLDGFAFALGSDGRFLYISETVSIYLGLSQVEMTGSSVFDYIHQQDQSELADLIGLNLCPSPSATSPPASVASDDGSSSNPGPSTPTGFDRPSPTMTLPNDSPDQSLQRSFCVRMKSTLTKRGCHFKSSGYRVVLVLSHLRPQYNFSASSRKQAPSIMGLVGIAIALPPPSVNELRLESDMFVTRLTFDFRISHCEPRVSELLDYTAEELTGTNMYTLCYASDVNKLKKCHIDLLQKGQVMSGYYRLMNKNGGYTWLQSCATVICNSKNTEEETIICVNYVLSNVEYAHCVMDYCQLPASRDLRNDDPSSSERGTSPDKEGGRDTSSAGDVESEQRASSRPDNPATSDGNDEGQTFNDGSELDVDGNKRDYLHREKPTSSPKLRDFTYFDSSTNNPKREPSVSDSLEDRTEVRHRKRKIAMESGLHEDSTKSPRPGSSSSTVMSLDNGAGYNEVPNNNDDLSCGQTPNSSSRNGTSPDKCDKVSRPWTRSPNGGGGESGSMSVRDLEDVMNRHLPQHNGSPDTLMAKSFPDRPIQWTPAPASLPATTLLRQIYVSRESVIRSAGARHGCYGDGVQGGTLPTPPGVPEPSYSDLMLQPTSTKLSPGYGQTGGSYLDNCNAMTPPSSVSPRDNFNEAAAVAAAAAMPHMRHYVTDPQHLPLKPHQLFVHPDHPYPQQTLSPDQHQSLYHHPSSFHLYHPPPGGSKTTLHAANGTSWFCQPHS</sequence>
<dbReference type="InterPro" id="IPR000014">
    <property type="entry name" value="PAS"/>
</dbReference>
<name>A0AAV4TL95_9ARAC</name>
<feature type="compositionally biased region" description="Polar residues" evidence="7">
    <location>
        <begin position="594"/>
        <end position="616"/>
    </location>
</feature>
<feature type="region of interest" description="Disordered" evidence="7">
    <location>
        <begin position="441"/>
        <end position="642"/>
    </location>
</feature>
<feature type="compositionally biased region" description="Basic and acidic residues" evidence="7">
    <location>
        <begin position="536"/>
        <end position="551"/>
    </location>
</feature>
<feature type="compositionally biased region" description="Low complexity" evidence="7">
    <location>
        <begin position="204"/>
        <end position="228"/>
    </location>
</feature>
<evidence type="ECO:0000256" key="3">
    <source>
        <dbReference type="ARBA" id="ARBA00023015"/>
    </source>
</evidence>
<keyword evidence="4" id="KW-0238">DNA-binding</keyword>
<protein>
    <submittedName>
        <fullName evidence="10">Protein trachealess</fullName>
    </submittedName>
</protein>
<dbReference type="SMART" id="SM00353">
    <property type="entry name" value="HLH"/>
    <property type="match status" value="1"/>
</dbReference>
<dbReference type="Pfam" id="PF23171">
    <property type="entry name" value="bHLH_HIF1A"/>
    <property type="match status" value="1"/>
</dbReference>
<dbReference type="PROSITE" id="PS50888">
    <property type="entry name" value="BHLH"/>
    <property type="match status" value="1"/>
</dbReference>
<dbReference type="SUPFAM" id="SSF55785">
    <property type="entry name" value="PYP-like sensor domain (PAS domain)"/>
    <property type="match status" value="2"/>
</dbReference>
<evidence type="ECO:0000259" key="8">
    <source>
        <dbReference type="PROSITE" id="PS50112"/>
    </source>
</evidence>
<dbReference type="FunFam" id="4.10.280.10:FF:000007">
    <property type="entry name" value="single-minded homolog 1 isoform X1"/>
    <property type="match status" value="1"/>
</dbReference>
<dbReference type="GO" id="GO:0005634">
    <property type="term" value="C:nucleus"/>
    <property type="evidence" value="ECO:0007669"/>
    <property type="project" value="UniProtKB-SubCell"/>
</dbReference>
<dbReference type="GO" id="GO:0000981">
    <property type="term" value="F:DNA-binding transcription factor activity, RNA polymerase II-specific"/>
    <property type="evidence" value="ECO:0007669"/>
    <property type="project" value="TreeGrafter"/>
</dbReference>
<feature type="domain" description="BHLH" evidence="9">
    <location>
        <begin position="42"/>
        <end position="95"/>
    </location>
</feature>
<comment type="subcellular location">
    <subcellularLocation>
        <location evidence="1">Nucleus</location>
    </subcellularLocation>
</comment>
<reference evidence="10 11" key="1">
    <citation type="submission" date="2021-06" db="EMBL/GenBank/DDBJ databases">
        <title>Caerostris darwini draft genome.</title>
        <authorList>
            <person name="Kono N."/>
            <person name="Arakawa K."/>
        </authorList>
    </citation>
    <scope>NUCLEOTIDE SEQUENCE [LARGE SCALE GENOMIC DNA]</scope>
</reference>
<comment type="caution">
    <text evidence="10">The sequence shown here is derived from an EMBL/GenBank/DDBJ whole genome shotgun (WGS) entry which is preliminary data.</text>
</comment>
<evidence type="ECO:0000259" key="9">
    <source>
        <dbReference type="PROSITE" id="PS50888"/>
    </source>
</evidence>
<dbReference type="FunFam" id="3.30.450.20:FF:000054">
    <property type="entry name" value="Trachealess, isoform D"/>
    <property type="match status" value="1"/>
</dbReference>
<dbReference type="InterPro" id="IPR035965">
    <property type="entry name" value="PAS-like_dom_sf"/>
</dbReference>
<dbReference type="InterPro" id="IPR011598">
    <property type="entry name" value="bHLH_dom"/>
</dbReference>
<proteinExistence type="predicted"/>
<feature type="domain" description="PAS" evidence="8">
    <location>
        <begin position="131"/>
        <end position="194"/>
    </location>
</feature>
<dbReference type="SMART" id="SM00091">
    <property type="entry name" value="PAS"/>
    <property type="match status" value="2"/>
</dbReference>
<dbReference type="Proteomes" id="UP001054837">
    <property type="component" value="Unassembled WGS sequence"/>
</dbReference>
<evidence type="ECO:0000256" key="4">
    <source>
        <dbReference type="ARBA" id="ARBA00023125"/>
    </source>
</evidence>
<dbReference type="Gene3D" id="3.30.450.20">
    <property type="entry name" value="PAS domain"/>
    <property type="match status" value="2"/>
</dbReference>
<dbReference type="PANTHER" id="PTHR23043">
    <property type="entry name" value="HYPOXIA-INDUCIBLE FACTOR 1 ALPHA"/>
    <property type="match status" value="1"/>
</dbReference>
<evidence type="ECO:0000256" key="6">
    <source>
        <dbReference type="ARBA" id="ARBA00023242"/>
    </source>
</evidence>
<dbReference type="SUPFAM" id="SSF47459">
    <property type="entry name" value="HLH, helix-loop-helix DNA-binding domain"/>
    <property type="match status" value="1"/>
</dbReference>
<gene>
    <name evidence="10" type="primary">trh</name>
    <name evidence="10" type="ORF">CDAR_489981</name>
</gene>
<evidence type="ECO:0000313" key="10">
    <source>
        <dbReference type="EMBL" id="GIY46514.1"/>
    </source>
</evidence>
<dbReference type="InterPro" id="IPR013655">
    <property type="entry name" value="PAS_fold_3"/>
</dbReference>
<dbReference type="Pfam" id="PF00989">
    <property type="entry name" value="PAS"/>
    <property type="match status" value="1"/>
</dbReference>
<feature type="region of interest" description="Disordered" evidence="7">
    <location>
        <begin position="204"/>
        <end position="246"/>
    </location>
</feature>
<keyword evidence="3" id="KW-0805">Transcription regulation</keyword>
<dbReference type="EMBL" id="BPLQ01009775">
    <property type="protein sequence ID" value="GIY46514.1"/>
    <property type="molecule type" value="Genomic_DNA"/>
</dbReference>
<evidence type="ECO:0000313" key="11">
    <source>
        <dbReference type="Proteomes" id="UP001054837"/>
    </source>
</evidence>
<feature type="compositionally biased region" description="Polar residues" evidence="7">
    <location>
        <begin position="480"/>
        <end position="498"/>
    </location>
</feature>
<dbReference type="Gene3D" id="4.10.280.10">
    <property type="entry name" value="Helix-loop-helix DNA-binding domain"/>
    <property type="match status" value="1"/>
</dbReference>
<evidence type="ECO:0000256" key="5">
    <source>
        <dbReference type="ARBA" id="ARBA00023163"/>
    </source>
</evidence>
<dbReference type="AlphaFoldDB" id="A0AAV4TL95"/>
<dbReference type="GO" id="GO:0046983">
    <property type="term" value="F:protein dimerization activity"/>
    <property type="evidence" value="ECO:0007669"/>
    <property type="project" value="InterPro"/>
</dbReference>
<feature type="compositionally biased region" description="Basic and acidic residues" evidence="7">
    <location>
        <begin position="505"/>
        <end position="527"/>
    </location>
</feature>
<feature type="compositionally biased region" description="Low complexity" evidence="7">
    <location>
        <begin position="572"/>
        <end position="584"/>
    </location>
</feature>
<dbReference type="CDD" id="cd00130">
    <property type="entry name" value="PAS"/>
    <property type="match status" value="2"/>
</dbReference>
<dbReference type="FunFam" id="3.30.450.20:FF:000025">
    <property type="entry name" value="Neuronal PAS domain protein 3 isoform 1"/>
    <property type="match status" value="1"/>
</dbReference>
<evidence type="ECO:0000256" key="1">
    <source>
        <dbReference type="ARBA" id="ARBA00004123"/>
    </source>
</evidence>
<dbReference type="InterPro" id="IPR036638">
    <property type="entry name" value="HLH_DNA-bd_sf"/>
</dbReference>
<dbReference type="Pfam" id="PF08447">
    <property type="entry name" value="PAS_3"/>
    <property type="match status" value="1"/>
</dbReference>
<keyword evidence="6" id="KW-0539">Nucleus</keyword>
<keyword evidence="5" id="KW-0804">Transcription</keyword>
<dbReference type="InterPro" id="IPR013767">
    <property type="entry name" value="PAS_fold"/>
</dbReference>
<organism evidence="10 11">
    <name type="scientific">Caerostris darwini</name>
    <dbReference type="NCBI Taxonomy" id="1538125"/>
    <lineage>
        <taxon>Eukaryota</taxon>
        <taxon>Metazoa</taxon>
        <taxon>Ecdysozoa</taxon>
        <taxon>Arthropoda</taxon>
        <taxon>Chelicerata</taxon>
        <taxon>Arachnida</taxon>
        <taxon>Araneae</taxon>
        <taxon>Araneomorphae</taxon>
        <taxon>Entelegynae</taxon>
        <taxon>Araneoidea</taxon>
        <taxon>Araneidae</taxon>
        <taxon>Caerostris</taxon>
    </lineage>
</organism>
<dbReference type="PANTHER" id="PTHR23043:SF26">
    <property type="entry name" value="PROTEIN TRACHEALESS"/>
    <property type="match status" value="1"/>
</dbReference>
<dbReference type="GO" id="GO:0045944">
    <property type="term" value="P:positive regulation of transcription by RNA polymerase II"/>
    <property type="evidence" value="ECO:0007669"/>
    <property type="project" value="UniProtKB-ARBA"/>
</dbReference>
<evidence type="ECO:0000256" key="7">
    <source>
        <dbReference type="SAM" id="MobiDB-lite"/>
    </source>
</evidence>
<dbReference type="PROSITE" id="PS50112">
    <property type="entry name" value="PAS"/>
    <property type="match status" value="1"/>
</dbReference>
<feature type="compositionally biased region" description="Polar residues" evidence="7">
    <location>
        <begin position="234"/>
        <end position="246"/>
    </location>
</feature>
<evidence type="ECO:0000256" key="2">
    <source>
        <dbReference type="ARBA" id="ARBA00022737"/>
    </source>
</evidence>